<dbReference type="SUPFAM" id="SSF46785">
    <property type="entry name" value="Winged helix' DNA-binding domain"/>
    <property type="match status" value="1"/>
</dbReference>
<keyword evidence="6" id="KW-1185">Reference proteome</keyword>
<dbReference type="Pfam" id="PF07729">
    <property type="entry name" value="FCD"/>
    <property type="match status" value="1"/>
</dbReference>
<evidence type="ECO:0000256" key="2">
    <source>
        <dbReference type="ARBA" id="ARBA00023125"/>
    </source>
</evidence>
<dbReference type="Gene3D" id="1.20.120.530">
    <property type="entry name" value="GntR ligand-binding domain-like"/>
    <property type="match status" value="1"/>
</dbReference>
<dbReference type="PANTHER" id="PTHR43537">
    <property type="entry name" value="TRANSCRIPTIONAL REGULATOR, GNTR FAMILY"/>
    <property type="match status" value="1"/>
</dbReference>
<dbReference type="Gene3D" id="1.10.10.10">
    <property type="entry name" value="Winged helix-like DNA-binding domain superfamily/Winged helix DNA-binding domain"/>
    <property type="match status" value="1"/>
</dbReference>
<reference evidence="5" key="1">
    <citation type="submission" date="2024-06" db="EMBL/GenBank/DDBJ databases">
        <title>Genome sequence of Vogesella sp. MAHUQ-64.</title>
        <authorList>
            <person name="Huq M.A."/>
        </authorList>
    </citation>
    <scope>NUCLEOTIDE SEQUENCE</scope>
    <source>
        <strain evidence="5">MAHUQ-64</strain>
    </source>
</reference>
<accession>A0ABV1M7I2</accession>
<protein>
    <submittedName>
        <fullName evidence="5">GntR family transcriptional regulator</fullName>
    </submittedName>
</protein>
<dbReference type="InterPro" id="IPR008920">
    <property type="entry name" value="TF_FadR/GntR_C"/>
</dbReference>
<gene>
    <name evidence="5" type="ORF">ABNW52_13735</name>
</gene>
<keyword evidence="3" id="KW-0804">Transcription</keyword>
<comment type="caution">
    <text evidence="5">The sequence shown here is derived from an EMBL/GenBank/DDBJ whole genome shotgun (WGS) entry which is preliminary data.</text>
</comment>
<dbReference type="InterPro" id="IPR036390">
    <property type="entry name" value="WH_DNA-bd_sf"/>
</dbReference>
<feature type="domain" description="HTH gntR-type" evidence="4">
    <location>
        <begin position="16"/>
        <end position="83"/>
    </location>
</feature>
<sequence>MTSSQQEARVSFKANDSLTEQIAQYLGHKIVSGDMQPGERIQELRIAAELDVSRGSVREALLILQRRHLVDIYPRRGAIVSSISPEDVRELFALWFLLLEQAVQNLAGHWQNDDLAGFIELMTELGEQQRKSDSEGFYRTGVQFLELLYQHCGNRYLQQTLFDLLPQSQRCLFAILRAGKNQIDRTYDFLDRLLKAIVARDGSQLQQMLREFAIQYSHTAQAAAAELLG</sequence>
<keyword evidence="2" id="KW-0238">DNA-binding</keyword>
<evidence type="ECO:0000259" key="4">
    <source>
        <dbReference type="PROSITE" id="PS50949"/>
    </source>
</evidence>
<dbReference type="SMART" id="SM00895">
    <property type="entry name" value="FCD"/>
    <property type="match status" value="1"/>
</dbReference>
<organism evidence="5 6">
    <name type="scientific">Vogesella oryzagri</name>
    <dbReference type="NCBI Taxonomy" id="3160864"/>
    <lineage>
        <taxon>Bacteria</taxon>
        <taxon>Pseudomonadati</taxon>
        <taxon>Pseudomonadota</taxon>
        <taxon>Betaproteobacteria</taxon>
        <taxon>Neisseriales</taxon>
        <taxon>Chromobacteriaceae</taxon>
        <taxon>Vogesella</taxon>
    </lineage>
</organism>
<dbReference type="InterPro" id="IPR036388">
    <property type="entry name" value="WH-like_DNA-bd_sf"/>
</dbReference>
<evidence type="ECO:0000313" key="5">
    <source>
        <dbReference type="EMBL" id="MEQ6291675.1"/>
    </source>
</evidence>
<dbReference type="PANTHER" id="PTHR43537:SF24">
    <property type="entry name" value="GLUCONATE OPERON TRANSCRIPTIONAL REPRESSOR"/>
    <property type="match status" value="1"/>
</dbReference>
<evidence type="ECO:0000256" key="1">
    <source>
        <dbReference type="ARBA" id="ARBA00023015"/>
    </source>
</evidence>
<dbReference type="SUPFAM" id="SSF48008">
    <property type="entry name" value="GntR ligand-binding domain-like"/>
    <property type="match status" value="1"/>
</dbReference>
<evidence type="ECO:0000313" key="6">
    <source>
        <dbReference type="Proteomes" id="UP001433638"/>
    </source>
</evidence>
<dbReference type="Pfam" id="PF00392">
    <property type="entry name" value="GntR"/>
    <property type="match status" value="1"/>
</dbReference>
<dbReference type="CDD" id="cd07377">
    <property type="entry name" value="WHTH_GntR"/>
    <property type="match status" value="1"/>
</dbReference>
<dbReference type="PROSITE" id="PS50949">
    <property type="entry name" value="HTH_GNTR"/>
    <property type="match status" value="1"/>
</dbReference>
<dbReference type="RefSeq" id="WP_349588859.1">
    <property type="nucleotide sequence ID" value="NZ_JBEFLD010000007.1"/>
</dbReference>
<dbReference type="EMBL" id="JBEFLD010000007">
    <property type="protein sequence ID" value="MEQ6291675.1"/>
    <property type="molecule type" value="Genomic_DNA"/>
</dbReference>
<dbReference type="Proteomes" id="UP001433638">
    <property type="component" value="Unassembled WGS sequence"/>
</dbReference>
<dbReference type="SMART" id="SM00345">
    <property type="entry name" value="HTH_GNTR"/>
    <property type="match status" value="1"/>
</dbReference>
<name>A0ABV1M7I2_9NEIS</name>
<dbReference type="InterPro" id="IPR011711">
    <property type="entry name" value="GntR_C"/>
</dbReference>
<keyword evidence="1" id="KW-0805">Transcription regulation</keyword>
<proteinExistence type="predicted"/>
<evidence type="ECO:0000256" key="3">
    <source>
        <dbReference type="ARBA" id="ARBA00023163"/>
    </source>
</evidence>
<dbReference type="InterPro" id="IPR000524">
    <property type="entry name" value="Tscrpt_reg_HTH_GntR"/>
</dbReference>